<reference evidence="1" key="1">
    <citation type="submission" date="2022-08" db="EMBL/GenBank/DDBJ databases">
        <title>Genomic Encyclopedia of Type Strains, Phase III (KMG-III): the genomes of soil and plant-associated and newly described type strains.</title>
        <authorList>
            <person name="Whitman W."/>
        </authorList>
    </citation>
    <scope>NUCLEOTIDE SEQUENCE</scope>
    <source>
        <strain evidence="1">HMT 1</strain>
    </source>
</reference>
<dbReference type="Proteomes" id="UP001204445">
    <property type="component" value="Unassembled WGS sequence"/>
</dbReference>
<dbReference type="AlphaFoldDB" id="A0AAE3HKP3"/>
<evidence type="ECO:0000313" key="2">
    <source>
        <dbReference type="Proteomes" id="UP001204445"/>
    </source>
</evidence>
<dbReference type="EMBL" id="JANUCT010000001">
    <property type="protein sequence ID" value="MCS3902203.1"/>
    <property type="molecule type" value="Genomic_DNA"/>
</dbReference>
<name>A0AAE3HKP3_9GAMM</name>
<keyword evidence="2" id="KW-1185">Reference proteome</keyword>
<gene>
    <name evidence="1" type="ORF">J2T55_000195</name>
</gene>
<proteinExistence type="predicted"/>
<protein>
    <submittedName>
        <fullName evidence="1">Uncharacterized protein</fullName>
    </submittedName>
</protein>
<organism evidence="1 2">
    <name type="scientific">Methylohalomonas lacus</name>
    <dbReference type="NCBI Taxonomy" id="398773"/>
    <lineage>
        <taxon>Bacteria</taxon>
        <taxon>Pseudomonadati</taxon>
        <taxon>Pseudomonadota</taxon>
        <taxon>Gammaproteobacteria</taxon>
        <taxon>Methylohalomonadales</taxon>
        <taxon>Methylohalomonadaceae</taxon>
        <taxon>Methylohalomonas</taxon>
    </lineage>
</organism>
<evidence type="ECO:0000313" key="1">
    <source>
        <dbReference type="EMBL" id="MCS3902203.1"/>
    </source>
</evidence>
<sequence length="107" mass="12216">MNNNLEDRFHADMLNIYQRAMSEAGYHATRFLHMVGENGGIQAARTLLHANGVSEGYTALWELGRLDLTVEALIVDNPDYHGLFTDDELAICRQRLREYNYKNLQSG</sequence>
<comment type="caution">
    <text evidence="1">The sequence shown here is derived from an EMBL/GenBank/DDBJ whole genome shotgun (WGS) entry which is preliminary data.</text>
</comment>
<accession>A0AAE3HKP3</accession>
<dbReference type="RefSeq" id="WP_259053618.1">
    <property type="nucleotide sequence ID" value="NZ_JANUCT010000001.1"/>
</dbReference>